<comment type="caution">
    <text evidence="2">The sequence shown here is derived from an EMBL/GenBank/DDBJ whole genome shotgun (WGS) entry which is preliminary data.</text>
</comment>
<organism evidence="2 3">
    <name type="scientific">Polyplax serrata</name>
    <name type="common">Common mouse louse</name>
    <dbReference type="NCBI Taxonomy" id="468196"/>
    <lineage>
        <taxon>Eukaryota</taxon>
        <taxon>Metazoa</taxon>
        <taxon>Ecdysozoa</taxon>
        <taxon>Arthropoda</taxon>
        <taxon>Hexapoda</taxon>
        <taxon>Insecta</taxon>
        <taxon>Pterygota</taxon>
        <taxon>Neoptera</taxon>
        <taxon>Paraneoptera</taxon>
        <taxon>Psocodea</taxon>
        <taxon>Troctomorpha</taxon>
        <taxon>Phthiraptera</taxon>
        <taxon>Anoplura</taxon>
        <taxon>Polyplacidae</taxon>
        <taxon>Polyplax</taxon>
    </lineage>
</organism>
<dbReference type="EMBL" id="JAWJWF010000002">
    <property type="protein sequence ID" value="KAK6637244.1"/>
    <property type="molecule type" value="Genomic_DNA"/>
</dbReference>
<evidence type="ECO:0000313" key="3">
    <source>
        <dbReference type="Proteomes" id="UP001359485"/>
    </source>
</evidence>
<evidence type="ECO:0000256" key="1">
    <source>
        <dbReference type="SAM" id="MobiDB-lite"/>
    </source>
</evidence>
<keyword evidence="3" id="KW-1185">Reference proteome</keyword>
<name>A0ABR1BA53_POLSC</name>
<gene>
    <name evidence="2" type="ORF">RUM44_007658</name>
</gene>
<feature type="region of interest" description="Disordered" evidence="1">
    <location>
        <begin position="1"/>
        <end position="23"/>
    </location>
</feature>
<accession>A0ABR1BA53</accession>
<sequence>MQKVKTKKGSEKERSVFSDVEKNDQSPFVEEKTIHYYDLQRQIKVEKENESERSINRREDRNVRLSKNGLFVKAAERITKKPKWTKWKNQLSWATLGRMDDNSKREKQEEAATLTTGLAMPLLLKLLMTKYDQITSKSLISRQTGEEIRVQFITTYNHPKVLEPHPPNLPQLLFASICHSFLHNFSSPNLLSRFYHFSIIFQSSPTPDGHLQRPFIHFQPLITSLRSIKFVLLTIRRTVRDEIFFVSSCPNETQLRLVRWNGIMSFFRFASLWHSIRFPASPNVLHSTLAFPVAHKKKDWKKREADAGTKSTASVGSFLTAPTGSSRLMASARLAFRPGSLVEIPGR</sequence>
<dbReference type="Proteomes" id="UP001359485">
    <property type="component" value="Unassembled WGS sequence"/>
</dbReference>
<evidence type="ECO:0000313" key="2">
    <source>
        <dbReference type="EMBL" id="KAK6637244.1"/>
    </source>
</evidence>
<protein>
    <submittedName>
        <fullName evidence="2">Uncharacterized protein</fullName>
    </submittedName>
</protein>
<feature type="compositionally biased region" description="Basic and acidic residues" evidence="1">
    <location>
        <begin position="8"/>
        <end position="23"/>
    </location>
</feature>
<proteinExistence type="predicted"/>
<reference evidence="2 3" key="1">
    <citation type="submission" date="2023-09" db="EMBL/GenBank/DDBJ databases">
        <title>Genomes of two closely related lineages of the louse Polyplax serrata with different host specificities.</title>
        <authorList>
            <person name="Martinu J."/>
            <person name="Tarabai H."/>
            <person name="Stefka J."/>
            <person name="Hypsa V."/>
        </authorList>
    </citation>
    <scope>NUCLEOTIDE SEQUENCE [LARGE SCALE GENOMIC DNA]</scope>
    <source>
        <strain evidence="2">98ZLc_SE</strain>
    </source>
</reference>